<comment type="caution">
    <text evidence="1">The sequence shown here is derived from an EMBL/GenBank/DDBJ whole genome shotgun (WGS) entry which is preliminary data.</text>
</comment>
<name>M6BX45_LEPBO</name>
<organism evidence="1 2">
    <name type="scientific">Leptospira borgpetersenii serovar Hardjo-bovis str. Sponselee</name>
    <dbReference type="NCBI Taxonomy" id="1303729"/>
    <lineage>
        <taxon>Bacteria</taxon>
        <taxon>Pseudomonadati</taxon>
        <taxon>Spirochaetota</taxon>
        <taxon>Spirochaetia</taxon>
        <taxon>Leptospirales</taxon>
        <taxon>Leptospiraceae</taxon>
        <taxon>Leptospira</taxon>
    </lineage>
</organism>
<evidence type="ECO:0000313" key="2">
    <source>
        <dbReference type="Proteomes" id="UP000011873"/>
    </source>
</evidence>
<dbReference type="Proteomes" id="UP000011873">
    <property type="component" value="Unassembled WGS sequence"/>
</dbReference>
<dbReference type="EMBL" id="ANMU01000021">
    <property type="protein sequence ID" value="EMJ84322.1"/>
    <property type="molecule type" value="Genomic_DNA"/>
</dbReference>
<dbReference type="AlphaFoldDB" id="M6BX45"/>
<gene>
    <name evidence="1" type="ORF">LEP1GSC016_1954</name>
</gene>
<protein>
    <submittedName>
        <fullName evidence="1">Uncharacterized protein</fullName>
    </submittedName>
</protein>
<sequence>MILNKEDIILYRKQYAAGVPIIEKNKSVSQNHSILSESSRITAIVPTF</sequence>
<accession>M6BX45</accession>
<evidence type="ECO:0000313" key="1">
    <source>
        <dbReference type="EMBL" id="EMJ84322.1"/>
    </source>
</evidence>
<reference evidence="1 2" key="1">
    <citation type="submission" date="2013-01" db="EMBL/GenBank/DDBJ databases">
        <authorList>
            <person name="Harkins D.M."/>
            <person name="Durkin A.S."/>
            <person name="Brinkac L.M."/>
            <person name="Haft D.H."/>
            <person name="Selengut J.D."/>
            <person name="Sanka R."/>
            <person name="DePew J."/>
            <person name="Purushe J."/>
            <person name="Galloway R.L."/>
            <person name="Vinetz J.M."/>
            <person name="Sutton G.G."/>
            <person name="Nierman W.C."/>
            <person name="Fouts D.E."/>
        </authorList>
    </citation>
    <scope>NUCLEOTIDE SEQUENCE [LARGE SCALE GENOMIC DNA]</scope>
    <source>
        <strain evidence="1 2">Sponselee CDC</strain>
    </source>
</reference>
<proteinExistence type="predicted"/>
<dbReference type="PATRIC" id="fig|1218567.3.peg.524"/>